<organism evidence="6 7">
    <name type="scientific">Macrosiphum euphorbiae</name>
    <name type="common">potato aphid</name>
    <dbReference type="NCBI Taxonomy" id="13131"/>
    <lineage>
        <taxon>Eukaryota</taxon>
        <taxon>Metazoa</taxon>
        <taxon>Ecdysozoa</taxon>
        <taxon>Arthropoda</taxon>
        <taxon>Hexapoda</taxon>
        <taxon>Insecta</taxon>
        <taxon>Pterygota</taxon>
        <taxon>Neoptera</taxon>
        <taxon>Paraneoptera</taxon>
        <taxon>Hemiptera</taxon>
        <taxon>Sternorrhyncha</taxon>
        <taxon>Aphidomorpha</taxon>
        <taxon>Aphidoidea</taxon>
        <taxon>Aphididae</taxon>
        <taxon>Macrosiphini</taxon>
        <taxon>Macrosiphum</taxon>
    </lineage>
</organism>
<dbReference type="EMBL" id="CARXXK010000002">
    <property type="protein sequence ID" value="CAI6359319.1"/>
    <property type="molecule type" value="Genomic_DNA"/>
</dbReference>
<keyword evidence="7" id="KW-1185">Reference proteome</keyword>
<evidence type="ECO:0000313" key="6">
    <source>
        <dbReference type="EMBL" id="CAI6359319.1"/>
    </source>
</evidence>
<dbReference type="AlphaFoldDB" id="A0AAV0WUP0"/>
<feature type="domain" description="PHD-type" evidence="5">
    <location>
        <begin position="3"/>
        <end position="59"/>
    </location>
</feature>
<dbReference type="GO" id="GO:0008270">
    <property type="term" value="F:zinc ion binding"/>
    <property type="evidence" value="ECO:0007669"/>
    <property type="project" value="UniProtKB-KW"/>
</dbReference>
<sequence length="333" mass="36695">MVRPNCDICSLPLLREQPSVSCHICKNLFHTNCITTSLTQGYAEADRQSPWTCTPCKTTSSSKDSTDNIILILNELKSIKSQQTKSDEVLVNISSSISDLNSKVSQQGKQLSSLGQAINSLNKQLNVVTNDVKAHGKRFEDLETRITATEKTLSETVAQSSSVNSPMPPSINDVVMEIQQRTICASNIIIRGASESLKPQLPDKISDDKQLVANILGKLNPSVPIASIVNVFRTGKKSENKSRILKVVLSSCGAVDTVVKSYNHLRATSPNQLPDISISRDRTFSDRQSIREVYQELRTRQASDPSSNITVRYINGFPRIVPLTNVINNTLKK</sequence>
<evidence type="ECO:0000256" key="1">
    <source>
        <dbReference type="ARBA" id="ARBA00022723"/>
    </source>
</evidence>
<evidence type="ECO:0000256" key="2">
    <source>
        <dbReference type="ARBA" id="ARBA00022771"/>
    </source>
</evidence>
<dbReference type="InterPro" id="IPR019786">
    <property type="entry name" value="Zinc_finger_PHD-type_CS"/>
</dbReference>
<dbReference type="InterPro" id="IPR019787">
    <property type="entry name" value="Znf_PHD-finger"/>
</dbReference>
<dbReference type="PANTHER" id="PTHR37445">
    <property type="entry name" value="PROTEIN CBG24663"/>
    <property type="match status" value="1"/>
</dbReference>
<dbReference type="InterPro" id="IPR013083">
    <property type="entry name" value="Znf_RING/FYVE/PHD"/>
</dbReference>
<dbReference type="PROSITE" id="PS50016">
    <property type="entry name" value="ZF_PHD_2"/>
    <property type="match status" value="1"/>
</dbReference>
<dbReference type="InterPro" id="IPR001965">
    <property type="entry name" value="Znf_PHD"/>
</dbReference>
<dbReference type="Gene3D" id="1.20.5.340">
    <property type="match status" value="1"/>
</dbReference>
<gene>
    <name evidence="6" type="ORF">MEUPH1_LOCUS14743</name>
</gene>
<dbReference type="CDD" id="cd15489">
    <property type="entry name" value="PHD_SF"/>
    <property type="match status" value="1"/>
</dbReference>
<dbReference type="SMART" id="SM00249">
    <property type="entry name" value="PHD"/>
    <property type="match status" value="1"/>
</dbReference>
<proteinExistence type="predicted"/>
<dbReference type="Gene3D" id="3.30.40.10">
    <property type="entry name" value="Zinc/RING finger domain, C3HC4 (zinc finger)"/>
    <property type="match status" value="1"/>
</dbReference>
<dbReference type="Proteomes" id="UP001160148">
    <property type="component" value="Unassembled WGS sequence"/>
</dbReference>
<protein>
    <recommendedName>
        <fullName evidence="5">PHD-type domain-containing protein</fullName>
    </recommendedName>
</protein>
<keyword evidence="2 4" id="KW-0863">Zinc-finger</keyword>
<evidence type="ECO:0000259" key="5">
    <source>
        <dbReference type="PROSITE" id="PS50016"/>
    </source>
</evidence>
<dbReference type="InterPro" id="IPR011011">
    <property type="entry name" value="Znf_FYVE_PHD"/>
</dbReference>
<evidence type="ECO:0000256" key="3">
    <source>
        <dbReference type="ARBA" id="ARBA00022833"/>
    </source>
</evidence>
<dbReference type="SUPFAM" id="SSF57903">
    <property type="entry name" value="FYVE/PHD zinc finger"/>
    <property type="match status" value="1"/>
</dbReference>
<keyword evidence="1" id="KW-0479">Metal-binding</keyword>
<keyword evidence="3" id="KW-0862">Zinc</keyword>
<dbReference type="PROSITE" id="PS01359">
    <property type="entry name" value="ZF_PHD_1"/>
    <property type="match status" value="1"/>
</dbReference>
<dbReference type="PANTHER" id="PTHR37445:SF3">
    <property type="entry name" value="ZINC FINGER PHD-TYPE DOMAIN-CONTAINING PROTEIN"/>
    <property type="match status" value="1"/>
</dbReference>
<evidence type="ECO:0000313" key="7">
    <source>
        <dbReference type="Proteomes" id="UP001160148"/>
    </source>
</evidence>
<name>A0AAV0WUP0_9HEMI</name>
<comment type="caution">
    <text evidence="6">The sequence shown here is derived from an EMBL/GenBank/DDBJ whole genome shotgun (WGS) entry which is preliminary data.</text>
</comment>
<reference evidence="6 7" key="1">
    <citation type="submission" date="2023-01" db="EMBL/GenBank/DDBJ databases">
        <authorList>
            <person name="Whitehead M."/>
        </authorList>
    </citation>
    <scope>NUCLEOTIDE SEQUENCE [LARGE SCALE GENOMIC DNA]</scope>
</reference>
<evidence type="ECO:0000256" key="4">
    <source>
        <dbReference type="PROSITE-ProRule" id="PRU00146"/>
    </source>
</evidence>
<accession>A0AAV0WUP0</accession>